<dbReference type="Ensembl" id="ENSUAMT00000021443.1">
    <property type="protein sequence ID" value="ENSUAMP00000019172.1"/>
    <property type="gene ID" value="ENSUAMG00000015143.1"/>
</dbReference>
<reference evidence="4" key="1">
    <citation type="submission" date="2016-06" db="EMBL/GenBank/DDBJ databases">
        <title>De novo assembly and RNA-Seq shows season-dependent expression and editing in black bear kidneys.</title>
        <authorList>
            <person name="Korstanje R."/>
            <person name="Srivastava A."/>
            <person name="Sarsani V.K."/>
            <person name="Sheehan S.M."/>
            <person name="Seger R.L."/>
            <person name="Barter M.E."/>
            <person name="Lindqvist C."/>
            <person name="Brody L.C."/>
            <person name="Mullikin J.C."/>
        </authorList>
    </citation>
    <scope>NUCLEOTIDE SEQUENCE [LARGE SCALE GENOMIC DNA]</scope>
</reference>
<evidence type="ECO:0000256" key="1">
    <source>
        <dbReference type="SAM" id="SignalP"/>
    </source>
</evidence>
<sequence length="154" mass="16231">MARALVLLTLLTQGMGSWAQSTLTQPPSLSGALGSTVTISCAGSSSNIGGNNYISWYQHPPGTSPKLLIYRVSSRPSGIPDRFSGLKTGNTAILIISGLQPKYEAGYHCCSYAPGGTFHSGPSSFGSETKTCLVLTGFPLALKMLPNSVNRRFM</sequence>
<dbReference type="GeneTree" id="ENSGT00940000154179"/>
<evidence type="ECO:0000259" key="2">
    <source>
        <dbReference type="PROSITE" id="PS50835"/>
    </source>
</evidence>
<dbReference type="SMART" id="SM00409">
    <property type="entry name" value="IG"/>
    <property type="match status" value="1"/>
</dbReference>
<evidence type="ECO:0000313" key="3">
    <source>
        <dbReference type="Ensembl" id="ENSUAMP00000019172.1"/>
    </source>
</evidence>
<dbReference type="InterPro" id="IPR036179">
    <property type="entry name" value="Ig-like_dom_sf"/>
</dbReference>
<dbReference type="Gene3D" id="2.60.40.10">
    <property type="entry name" value="Immunoglobulins"/>
    <property type="match status" value="1"/>
</dbReference>
<dbReference type="SUPFAM" id="SSF48726">
    <property type="entry name" value="Immunoglobulin"/>
    <property type="match status" value="1"/>
</dbReference>
<dbReference type="InterPro" id="IPR013783">
    <property type="entry name" value="Ig-like_fold"/>
</dbReference>
<organism evidence="3 4">
    <name type="scientific">Ursus americanus</name>
    <name type="common">American black bear</name>
    <name type="synonym">Euarctos americanus</name>
    <dbReference type="NCBI Taxonomy" id="9643"/>
    <lineage>
        <taxon>Eukaryota</taxon>
        <taxon>Metazoa</taxon>
        <taxon>Chordata</taxon>
        <taxon>Craniata</taxon>
        <taxon>Vertebrata</taxon>
        <taxon>Euteleostomi</taxon>
        <taxon>Mammalia</taxon>
        <taxon>Eutheria</taxon>
        <taxon>Laurasiatheria</taxon>
        <taxon>Carnivora</taxon>
        <taxon>Caniformia</taxon>
        <taxon>Ursidae</taxon>
        <taxon>Ursus</taxon>
    </lineage>
</organism>
<dbReference type="Pfam" id="PF07686">
    <property type="entry name" value="V-set"/>
    <property type="match status" value="1"/>
</dbReference>
<dbReference type="AlphaFoldDB" id="A0A452RJI3"/>
<dbReference type="Proteomes" id="UP000291022">
    <property type="component" value="Unassembled WGS sequence"/>
</dbReference>
<feature type="signal peptide" evidence="1">
    <location>
        <begin position="1"/>
        <end position="19"/>
    </location>
</feature>
<feature type="domain" description="Ig-like" evidence="2">
    <location>
        <begin position="34"/>
        <end position="109"/>
    </location>
</feature>
<dbReference type="STRING" id="9643.ENSUAMP00000019172"/>
<dbReference type="OMA" id="GMGSWAQ"/>
<accession>A0A452RJI3</accession>
<keyword evidence="1" id="KW-0732">Signal</keyword>
<dbReference type="InterPro" id="IPR013106">
    <property type="entry name" value="Ig_V-set"/>
</dbReference>
<dbReference type="InterPro" id="IPR003599">
    <property type="entry name" value="Ig_sub"/>
</dbReference>
<protein>
    <recommendedName>
        <fullName evidence="2">Ig-like domain-containing protein</fullName>
    </recommendedName>
</protein>
<dbReference type="SMART" id="SM00406">
    <property type="entry name" value="IGv"/>
    <property type="match status" value="1"/>
</dbReference>
<evidence type="ECO:0000313" key="4">
    <source>
        <dbReference type="Proteomes" id="UP000291022"/>
    </source>
</evidence>
<dbReference type="InterPro" id="IPR050150">
    <property type="entry name" value="IgV_Light_Chain"/>
</dbReference>
<reference evidence="3" key="2">
    <citation type="submission" date="2025-08" db="UniProtKB">
        <authorList>
            <consortium name="Ensembl"/>
        </authorList>
    </citation>
    <scope>IDENTIFICATION</scope>
</reference>
<name>A0A452RJI3_URSAM</name>
<dbReference type="PROSITE" id="PS50835">
    <property type="entry name" value="IG_LIKE"/>
    <property type="match status" value="1"/>
</dbReference>
<dbReference type="PANTHER" id="PTHR23267">
    <property type="entry name" value="IMMUNOGLOBULIN LIGHT CHAIN"/>
    <property type="match status" value="1"/>
</dbReference>
<reference evidence="3" key="3">
    <citation type="submission" date="2025-09" db="UniProtKB">
        <authorList>
            <consortium name="Ensembl"/>
        </authorList>
    </citation>
    <scope>IDENTIFICATION</scope>
</reference>
<keyword evidence="4" id="KW-1185">Reference proteome</keyword>
<proteinExistence type="predicted"/>
<feature type="chain" id="PRO_5019422123" description="Ig-like domain-containing protein" evidence="1">
    <location>
        <begin position="20"/>
        <end position="154"/>
    </location>
</feature>
<dbReference type="InterPro" id="IPR007110">
    <property type="entry name" value="Ig-like_dom"/>
</dbReference>